<organism evidence="4 5">
    <name type="scientific">Lactobacillus johnsonii N6.2</name>
    <dbReference type="NCBI Taxonomy" id="1408186"/>
    <lineage>
        <taxon>Bacteria</taxon>
        <taxon>Bacillati</taxon>
        <taxon>Bacillota</taxon>
        <taxon>Bacilli</taxon>
        <taxon>Lactobacillales</taxon>
        <taxon>Lactobacillaceae</taxon>
        <taxon>Lactobacillus</taxon>
    </lineage>
</organism>
<feature type="compositionally biased region" description="Acidic residues" evidence="1">
    <location>
        <begin position="204"/>
        <end position="223"/>
    </location>
</feature>
<reference evidence="4 5" key="1">
    <citation type="journal article" date="2014" name="Genome Announc.">
        <title>Complete Genome Sequences of Lactobacillus johnsonii Strain N6.2 and Lactobacillus reuteri Strain TD1.</title>
        <authorList>
            <person name="Leonard M.T."/>
            <person name="Valladares R.B."/>
            <person name="Ardissone A."/>
            <person name="Gonzalez C.F."/>
            <person name="Lorca G.L."/>
            <person name="Triplett E.W."/>
        </authorList>
    </citation>
    <scope>NUCLEOTIDE SEQUENCE [LARGE SCALE GENOMIC DNA]</scope>
    <source>
        <strain evidence="4 5">N6.2</strain>
    </source>
</reference>
<evidence type="ECO:0000313" key="5">
    <source>
        <dbReference type="Proteomes" id="UP000018522"/>
    </source>
</evidence>
<keyword evidence="2" id="KW-0812">Transmembrane</keyword>
<dbReference type="KEGG" id="ljn:T285_05295"/>
<keyword evidence="2" id="KW-0472">Membrane</keyword>
<feature type="compositionally biased region" description="Basic and acidic residues" evidence="1">
    <location>
        <begin position="234"/>
        <end position="247"/>
    </location>
</feature>
<keyword evidence="2" id="KW-1133">Transmembrane helix</keyword>
<dbReference type="RefSeq" id="WP_011161939.1">
    <property type="nucleotide sequence ID" value="NC_022909.1"/>
</dbReference>
<evidence type="ECO:0000256" key="2">
    <source>
        <dbReference type="SAM" id="Phobius"/>
    </source>
</evidence>
<keyword evidence="3" id="KW-0732">Signal</keyword>
<proteinExistence type="predicted"/>
<feature type="signal peptide" evidence="3">
    <location>
        <begin position="1"/>
        <end position="28"/>
    </location>
</feature>
<evidence type="ECO:0000256" key="1">
    <source>
        <dbReference type="SAM" id="MobiDB-lite"/>
    </source>
</evidence>
<dbReference type="AlphaFoldDB" id="A0A7D9N6J1"/>
<evidence type="ECO:0000313" key="4">
    <source>
        <dbReference type="EMBL" id="AHA97445.1"/>
    </source>
</evidence>
<gene>
    <name evidence="4" type="ORF">T285_05295</name>
</gene>
<protein>
    <submittedName>
        <fullName evidence="4">Uncharacterized protein</fullName>
    </submittedName>
</protein>
<feature type="transmembrane region" description="Helical" evidence="2">
    <location>
        <begin position="266"/>
        <end position="283"/>
    </location>
</feature>
<dbReference type="Proteomes" id="UP000018522">
    <property type="component" value="Chromosome"/>
</dbReference>
<sequence length="300" mass="34170">MKKIVRGVAVISSLLCLINFAPSQIAFADENSDQQIEKKEVTTQTLYWECINQDTGELLKTIKVDTVKVVNGVPERQFFHMGRLPEKIGNLEIAGNPWGGRDLEVDPNNKRGAVYLKAGYYDAEAYEERSKNNFGWGDPKQQGIINTTLMEYKAYHGTSDGYIAPGYYDDNNEFHGMMTVDEWCKKNHMPRERKINPKNQSSEDKEDTEDQSIDNVSDPEDQEQAVSTNRSKKSKDSNKKNTNERKRSSSQNKVENTHSSVFHSSLFYLGIVVIGIVVGIFFIPKKFWRKIFGGKGRHSK</sequence>
<name>A0A7D9N6J1_LACJH</name>
<evidence type="ECO:0000256" key="3">
    <source>
        <dbReference type="SAM" id="SignalP"/>
    </source>
</evidence>
<feature type="chain" id="PRO_5027832704" evidence="3">
    <location>
        <begin position="29"/>
        <end position="300"/>
    </location>
</feature>
<feature type="region of interest" description="Disordered" evidence="1">
    <location>
        <begin position="190"/>
        <end position="256"/>
    </location>
</feature>
<accession>A0A7D9N6J1</accession>
<dbReference type="EMBL" id="CP006811">
    <property type="protein sequence ID" value="AHA97445.1"/>
    <property type="molecule type" value="Genomic_DNA"/>
</dbReference>